<reference evidence="1 2" key="1">
    <citation type="journal article" date="2024" name="Nat. Commun.">
        <title>Phylogenomics reveals the evolutionary origins of lichenization in chlorophyte algae.</title>
        <authorList>
            <person name="Puginier C."/>
            <person name="Libourel C."/>
            <person name="Otte J."/>
            <person name="Skaloud P."/>
            <person name="Haon M."/>
            <person name="Grisel S."/>
            <person name="Petersen M."/>
            <person name="Berrin J.G."/>
            <person name="Delaux P.M."/>
            <person name="Dal Grande F."/>
            <person name="Keller J."/>
        </authorList>
    </citation>
    <scope>NUCLEOTIDE SEQUENCE [LARGE SCALE GENOMIC DNA]</scope>
    <source>
        <strain evidence="1 2">SAG 2145</strain>
    </source>
</reference>
<dbReference type="EMBL" id="JALJOS010000091">
    <property type="protein sequence ID" value="KAK9816167.1"/>
    <property type="molecule type" value="Genomic_DNA"/>
</dbReference>
<organism evidence="1 2">
    <name type="scientific">Apatococcus lobatus</name>
    <dbReference type="NCBI Taxonomy" id="904363"/>
    <lineage>
        <taxon>Eukaryota</taxon>
        <taxon>Viridiplantae</taxon>
        <taxon>Chlorophyta</taxon>
        <taxon>core chlorophytes</taxon>
        <taxon>Trebouxiophyceae</taxon>
        <taxon>Chlorellales</taxon>
        <taxon>Chlorellaceae</taxon>
        <taxon>Apatococcus</taxon>
    </lineage>
</organism>
<accession>A0AAW1Q4L4</accession>
<name>A0AAW1Q4L4_9CHLO</name>
<evidence type="ECO:0000313" key="1">
    <source>
        <dbReference type="EMBL" id="KAK9816167.1"/>
    </source>
</evidence>
<gene>
    <name evidence="1" type="ORF">WJX74_010938</name>
</gene>
<comment type="caution">
    <text evidence="1">The sequence shown here is derived from an EMBL/GenBank/DDBJ whole genome shotgun (WGS) entry which is preliminary data.</text>
</comment>
<protein>
    <submittedName>
        <fullName evidence="1">Uncharacterized protein</fullName>
    </submittedName>
</protein>
<sequence length="219" mass="24310">MARGVVCIFLNGNRKAYTSVAETARELQISKDGVRKACERRCQLRGVWFKYSGDRDAATSPAPSEKAHWNVVVVPDDEVARIYCKQFGITPVTTVRICNGALDCTQFCSASGTTFREAIGEDMHAKLVRSLADRDVTEDEMGEGLHMAPVEASKFADEHLDPQVAHFIKCLVVFYVSGTFNRLLLEMVQASSAMTPLPMRIPTVPAHMQLITVKKDRDD</sequence>
<keyword evidence="2" id="KW-1185">Reference proteome</keyword>
<dbReference type="Proteomes" id="UP001438707">
    <property type="component" value="Unassembled WGS sequence"/>
</dbReference>
<proteinExistence type="predicted"/>
<dbReference type="AlphaFoldDB" id="A0AAW1Q4L4"/>
<evidence type="ECO:0000313" key="2">
    <source>
        <dbReference type="Proteomes" id="UP001438707"/>
    </source>
</evidence>